<dbReference type="UniPathway" id="UPA00344"/>
<sequence length="196" mass="20849">MGGVRRRTGASGERAPRGTSRVTRPHAHRPASHGERPVLCAVITVSDTRRGKADEGGALVERLIEQAGHKVGMRAWVKDEPREIRRSAAAALARAEVDCVILTGGTGISPRDQTPDSLAGLIEKPLPGFGELFRVFSFEQVGAAAWLSRAAAGIAQGRLVVTLPGSTAAVELALRQLLLPELVHAMRALGRFPSEE</sequence>
<accession>A0A538T9I4</accession>
<comment type="function">
    <text evidence="5">May be involved in the biosynthesis of molybdopterin.</text>
</comment>
<protein>
    <recommendedName>
        <fullName evidence="3 5">Molybdenum cofactor biosynthesis protein B</fullName>
    </recommendedName>
</protein>
<evidence type="ECO:0000259" key="7">
    <source>
        <dbReference type="SMART" id="SM00852"/>
    </source>
</evidence>
<dbReference type="GO" id="GO:0005829">
    <property type="term" value="C:cytosol"/>
    <property type="evidence" value="ECO:0007669"/>
    <property type="project" value="TreeGrafter"/>
</dbReference>
<evidence type="ECO:0000313" key="8">
    <source>
        <dbReference type="EMBL" id="TMQ60295.1"/>
    </source>
</evidence>
<dbReference type="PIRSF" id="PIRSF006443">
    <property type="entry name" value="MoaB"/>
    <property type="match status" value="1"/>
</dbReference>
<dbReference type="PANTHER" id="PTHR43232">
    <property type="entry name" value="MOLYBDENUM COFACTOR BIOSYNTHESIS PROTEIN B"/>
    <property type="match status" value="1"/>
</dbReference>
<dbReference type="CDD" id="cd00886">
    <property type="entry name" value="MogA_MoaB"/>
    <property type="match status" value="1"/>
</dbReference>
<dbReference type="SUPFAM" id="SSF53218">
    <property type="entry name" value="Molybdenum cofactor biosynthesis proteins"/>
    <property type="match status" value="1"/>
</dbReference>
<gene>
    <name evidence="8" type="ORF">E6K72_00685</name>
</gene>
<dbReference type="InterPro" id="IPR036425">
    <property type="entry name" value="MoaB/Mog-like_dom_sf"/>
</dbReference>
<dbReference type="EMBL" id="VBOS01000025">
    <property type="protein sequence ID" value="TMQ60295.1"/>
    <property type="molecule type" value="Genomic_DNA"/>
</dbReference>
<dbReference type="Proteomes" id="UP000317716">
    <property type="component" value="Unassembled WGS sequence"/>
</dbReference>
<keyword evidence="4 5" id="KW-0501">Molybdenum cofactor biosynthesis</keyword>
<dbReference type="InterPro" id="IPR001453">
    <property type="entry name" value="MoaB/Mog_dom"/>
</dbReference>
<dbReference type="PROSITE" id="PS01078">
    <property type="entry name" value="MOCF_BIOSYNTHESIS_1"/>
    <property type="match status" value="1"/>
</dbReference>
<evidence type="ECO:0000256" key="2">
    <source>
        <dbReference type="ARBA" id="ARBA00006112"/>
    </source>
</evidence>
<comment type="similarity">
    <text evidence="2 5">Belongs to the MoaB/Mog family.</text>
</comment>
<evidence type="ECO:0000313" key="9">
    <source>
        <dbReference type="Proteomes" id="UP000317716"/>
    </source>
</evidence>
<dbReference type="Gene3D" id="3.40.980.10">
    <property type="entry name" value="MoaB/Mog-like domain"/>
    <property type="match status" value="1"/>
</dbReference>
<feature type="domain" description="MoaB/Mog" evidence="7">
    <location>
        <begin position="41"/>
        <end position="185"/>
    </location>
</feature>
<dbReference type="GO" id="GO:0006777">
    <property type="term" value="P:Mo-molybdopterin cofactor biosynthetic process"/>
    <property type="evidence" value="ECO:0007669"/>
    <property type="project" value="UniProtKB-UniRule"/>
</dbReference>
<name>A0A538T9I4_UNCEI</name>
<dbReference type="InterPro" id="IPR012245">
    <property type="entry name" value="MoaB"/>
</dbReference>
<evidence type="ECO:0000256" key="4">
    <source>
        <dbReference type="ARBA" id="ARBA00023150"/>
    </source>
</evidence>
<evidence type="ECO:0000256" key="5">
    <source>
        <dbReference type="PIRNR" id="PIRNR006443"/>
    </source>
</evidence>
<dbReference type="Pfam" id="PF00994">
    <property type="entry name" value="MoCF_biosynth"/>
    <property type="match status" value="1"/>
</dbReference>
<comment type="caution">
    <text evidence="8">The sequence shown here is derived from an EMBL/GenBank/DDBJ whole genome shotgun (WGS) entry which is preliminary data.</text>
</comment>
<reference evidence="8 9" key="1">
    <citation type="journal article" date="2019" name="Nat. Microbiol.">
        <title>Mediterranean grassland soil C-N compound turnover is dependent on rainfall and depth, and is mediated by genomically divergent microorganisms.</title>
        <authorList>
            <person name="Diamond S."/>
            <person name="Andeer P.F."/>
            <person name="Li Z."/>
            <person name="Crits-Christoph A."/>
            <person name="Burstein D."/>
            <person name="Anantharaman K."/>
            <person name="Lane K.R."/>
            <person name="Thomas B.C."/>
            <person name="Pan C."/>
            <person name="Northen T.R."/>
            <person name="Banfield J.F."/>
        </authorList>
    </citation>
    <scope>NUCLEOTIDE SEQUENCE [LARGE SCALE GENOMIC DNA]</scope>
    <source>
        <strain evidence="8">WS_2</strain>
    </source>
</reference>
<dbReference type="NCBIfam" id="TIGR00177">
    <property type="entry name" value="molyb_syn"/>
    <property type="match status" value="1"/>
</dbReference>
<dbReference type="AlphaFoldDB" id="A0A538T9I4"/>
<evidence type="ECO:0000256" key="6">
    <source>
        <dbReference type="SAM" id="MobiDB-lite"/>
    </source>
</evidence>
<dbReference type="SMART" id="SM00852">
    <property type="entry name" value="MoCF_biosynth"/>
    <property type="match status" value="1"/>
</dbReference>
<dbReference type="PANTHER" id="PTHR43232:SF2">
    <property type="entry name" value="MOLYBDENUM COFACTOR BIOSYNTHESIS PROTEIN B"/>
    <property type="match status" value="1"/>
</dbReference>
<organism evidence="8 9">
    <name type="scientific">Eiseniibacteriota bacterium</name>
    <dbReference type="NCBI Taxonomy" id="2212470"/>
    <lineage>
        <taxon>Bacteria</taxon>
        <taxon>Candidatus Eiseniibacteriota</taxon>
    </lineage>
</organism>
<evidence type="ECO:0000256" key="1">
    <source>
        <dbReference type="ARBA" id="ARBA00005046"/>
    </source>
</evidence>
<evidence type="ECO:0000256" key="3">
    <source>
        <dbReference type="ARBA" id="ARBA00015262"/>
    </source>
</evidence>
<feature type="region of interest" description="Disordered" evidence="6">
    <location>
        <begin position="1"/>
        <end position="35"/>
    </location>
</feature>
<comment type="pathway">
    <text evidence="1 5">Cofactor biosynthesis; molybdopterin biosynthesis.</text>
</comment>
<dbReference type="InterPro" id="IPR008284">
    <property type="entry name" value="MoCF_biosynth_CS"/>
</dbReference>
<proteinExistence type="inferred from homology"/>